<keyword evidence="2" id="KW-1185">Reference proteome</keyword>
<evidence type="ECO:0000313" key="2">
    <source>
        <dbReference type="Proteomes" id="UP000198589"/>
    </source>
</evidence>
<evidence type="ECO:0008006" key="3">
    <source>
        <dbReference type="Google" id="ProtNLM"/>
    </source>
</evidence>
<name>A0A1I1Z9L9_9ACTN</name>
<reference evidence="2" key="1">
    <citation type="submission" date="2016-10" db="EMBL/GenBank/DDBJ databases">
        <authorList>
            <person name="Varghese N."/>
            <person name="Submissions S."/>
        </authorList>
    </citation>
    <scope>NUCLEOTIDE SEQUENCE [LARGE SCALE GENOMIC DNA]</scope>
    <source>
        <strain evidence="2">DSM 46838</strain>
    </source>
</reference>
<protein>
    <recommendedName>
        <fullName evidence="3">N-acetyltransferase domain-containing protein</fullName>
    </recommendedName>
</protein>
<sequence>MHAVEVAMPAAPHCWYVELPEPDATPPAATLVAFSDLRFPEGTVLDAGQAEAAGVSAAHQVAAFRWWPGSGLVHQIYVGAEHRRRGLAVKLGLVTFGMQVARGLPHLHDDGRRTDLGETWRQALPEFMSATMAERSEWLPPMTPAAV</sequence>
<dbReference type="AlphaFoldDB" id="A0A1I1Z9L9"/>
<evidence type="ECO:0000313" key="1">
    <source>
        <dbReference type="EMBL" id="SFE28242.1"/>
    </source>
</evidence>
<dbReference type="EMBL" id="FOND01000003">
    <property type="protein sequence ID" value="SFE28242.1"/>
    <property type="molecule type" value="Genomic_DNA"/>
</dbReference>
<gene>
    <name evidence="1" type="ORF">SAMN05216574_10314</name>
</gene>
<dbReference type="Proteomes" id="UP000198589">
    <property type="component" value="Unassembled WGS sequence"/>
</dbReference>
<organism evidence="1 2">
    <name type="scientific">Blastococcus tunisiensis</name>
    <dbReference type="NCBI Taxonomy" id="1798228"/>
    <lineage>
        <taxon>Bacteria</taxon>
        <taxon>Bacillati</taxon>
        <taxon>Actinomycetota</taxon>
        <taxon>Actinomycetes</taxon>
        <taxon>Geodermatophilales</taxon>
        <taxon>Geodermatophilaceae</taxon>
        <taxon>Blastococcus</taxon>
    </lineage>
</organism>
<accession>A0A1I1Z9L9</accession>
<proteinExistence type="predicted"/>